<dbReference type="EMBL" id="JAAAIP010000625">
    <property type="protein sequence ID" value="KAG0314307.1"/>
    <property type="molecule type" value="Genomic_DNA"/>
</dbReference>
<organism evidence="2 3">
    <name type="scientific">Dissophora globulifera</name>
    <dbReference type="NCBI Taxonomy" id="979702"/>
    <lineage>
        <taxon>Eukaryota</taxon>
        <taxon>Fungi</taxon>
        <taxon>Fungi incertae sedis</taxon>
        <taxon>Mucoromycota</taxon>
        <taxon>Mortierellomycotina</taxon>
        <taxon>Mortierellomycetes</taxon>
        <taxon>Mortierellales</taxon>
        <taxon>Mortierellaceae</taxon>
        <taxon>Dissophora</taxon>
    </lineage>
</organism>
<dbReference type="Proteomes" id="UP000738325">
    <property type="component" value="Unassembled WGS sequence"/>
</dbReference>
<evidence type="ECO:0000313" key="3">
    <source>
        <dbReference type="Proteomes" id="UP000738325"/>
    </source>
</evidence>
<accession>A0A9P6UPT0</accession>
<evidence type="ECO:0000313" key="2">
    <source>
        <dbReference type="EMBL" id="KAG0314307.1"/>
    </source>
</evidence>
<evidence type="ECO:0000256" key="1">
    <source>
        <dbReference type="SAM" id="MobiDB-lite"/>
    </source>
</evidence>
<gene>
    <name evidence="2" type="ORF">BGZ99_008217</name>
</gene>
<feature type="compositionally biased region" description="Low complexity" evidence="1">
    <location>
        <begin position="149"/>
        <end position="169"/>
    </location>
</feature>
<dbReference type="AlphaFoldDB" id="A0A9P6UPT0"/>
<sequence length="378" mass="41711">MEETQSFRLIGTTDIEEITCHIVGEQNVVYWEDIEQVFPSVKHVRNGNVTASMMRDLHGIRITPHRIKHFPGVVLDVILSTTAKNHQVDPRSTLSLALADVPAHIPIEAATNAACDPRLPTHAATDASNNPPIKASIYPHLPDDAPADAPAAALAAAPAEGHAEVPAEGSNMSSTTPLAEFVASLPIAAGTSTDHLLTDQVPGFQRTVIHKLDALYDQGDITQQIAQKVLQLSEEMKSRLILIQSKTGAILNQQLELIEYPIPRLFIVLPEEVIKYDPRNWFRTKFRLHFICECGNHTEPSNSKVRHHLHLAKHEGYLIREPTAFFKKYGPFLLLMLELIKFGTSVTGHVVPALASLRVVKLVDSVQHTVKTITAKID</sequence>
<reference evidence="2" key="1">
    <citation type="journal article" date="2020" name="Fungal Divers.">
        <title>Resolving the Mortierellaceae phylogeny through synthesis of multi-gene phylogenetics and phylogenomics.</title>
        <authorList>
            <person name="Vandepol N."/>
            <person name="Liber J."/>
            <person name="Desiro A."/>
            <person name="Na H."/>
            <person name="Kennedy M."/>
            <person name="Barry K."/>
            <person name="Grigoriev I.V."/>
            <person name="Miller A.N."/>
            <person name="O'Donnell K."/>
            <person name="Stajich J.E."/>
            <person name="Bonito G."/>
        </authorList>
    </citation>
    <scope>NUCLEOTIDE SEQUENCE</scope>
    <source>
        <strain evidence="2">REB-010B</strain>
    </source>
</reference>
<proteinExistence type="predicted"/>
<protein>
    <submittedName>
        <fullName evidence="2">Uncharacterized protein</fullName>
    </submittedName>
</protein>
<keyword evidence="3" id="KW-1185">Reference proteome</keyword>
<comment type="caution">
    <text evidence="2">The sequence shown here is derived from an EMBL/GenBank/DDBJ whole genome shotgun (WGS) entry which is preliminary data.</text>
</comment>
<dbReference type="OrthoDB" id="2444617at2759"/>
<feature type="region of interest" description="Disordered" evidence="1">
    <location>
        <begin position="149"/>
        <end position="173"/>
    </location>
</feature>
<name>A0A9P6UPT0_9FUNG</name>